<dbReference type="PROSITE" id="PS00880">
    <property type="entry name" value="ACB_1"/>
    <property type="match status" value="1"/>
</dbReference>
<protein>
    <submittedName>
        <fullName evidence="5">Acyl-CoA-binding protein homolog</fullName>
    </submittedName>
</protein>
<dbReference type="GO" id="GO:0019915">
    <property type="term" value="P:lipid storage"/>
    <property type="evidence" value="ECO:0007669"/>
    <property type="project" value="UniProtKB-ARBA"/>
</dbReference>
<dbReference type="FunFam" id="1.20.80.10:FF:000010">
    <property type="entry name" value="Acyl-CoA-binding domain-containing protein 5"/>
    <property type="match status" value="1"/>
</dbReference>
<comment type="similarity">
    <text evidence="1">Belongs to the ACBP family.</text>
</comment>
<proteinExistence type="inferred from homology"/>
<accession>A0A1S3D2E1</accession>
<dbReference type="PaxDb" id="121845-A0A1S3D2E1"/>
<dbReference type="Pfam" id="PF00887">
    <property type="entry name" value="ACBP"/>
    <property type="match status" value="1"/>
</dbReference>
<dbReference type="OMA" id="AMNEYAN"/>
<name>A0A1S3D2E1_DIACI</name>
<gene>
    <name evidence="5" type="primary">LOC103510020</name>
</gene>
<evidence type="ECO:0000256" key="1">
    <source>
        <dbReference type="ARBA" id="ARBA00005567"/>
    </source>
</evidence>
<evidence type="ECO:0000259" key="3">
    <source>
        <dbReference type="PROSITE" id="PS51228"/>
    </source>
</evidence>
<dbReference type="Gene3D" id="1.20.80.10">
    <property type="match status" value="1"/>
</dbReference>
<dbReference type="RefSeq" id="XP_008472877.1">
    <property type="nucleotide sequence ID" value="XM_008474655.3"/>
</dbReference>
<dbReference type="Proteomes" id="UP000079169">
    <property type="component" value="Unplaced"/>
</dbReference>
<dbReference type="InterPro" id="IPR022408">
    <property type="entry name" value="Acyl-CoA-binding_prot_CS"/>
</dbReference>
<dbReference type="SUPFAM" id="SSF47027">
    <property type="entry name" value="Acyl-CoA binding protein"/>
    <property type="match status" value="1"/>
</dbReference>
<dbReference type="PANTHER" id="PTHR23310:SF62">
    <property type="entry name" value="ACYL-COA BINDING PROTEIN 1, ISOFORM A"/>
    <property type="match status" value="1"/>
</dbReference>
<evidence type="ECO:0000256" key="2">
    <source>
        <dbReference type="ARBA" id="ARBA00023121"/>
    </source>
</evidence>
<dbReference type="InterPro" id="IPR014352">
    <property type="entry name" value="FERM/acyl-CoA-bd_prot_sf"/>
</dbReference>
<dbReference type="PROSITE" id="PS51228">
    <property type="entry name" value="ACB_2"/>
    <property type="match status" value="1"/>
</dbReference>
<organism evidence="4 5">
    <name type="scientific">Diaphorina citri</name>
    <name type="common">Asian citrus psyllid</name>
    <dbReference type="NCBI Taxonomy" id="121845"/>
    <lineage>
        <taxon>Eukaryota</taxon>
        <taxon>Metazoa</taxon>
        <taxon>Ecdysozoa</taxon>
        <taxon>Arthropoda</taxon>
        <taxon>Hexapoda</taxon>
        <taxon>Insecta</taxon>
        <taxon>Pterygota</taxon>
        <taxon>Neoptera</taxon>
        <taxon>Paraneoptera</taxon>
        <taxon>Hemiptera</taxon>
        <taxon>Sternorrhyncha</taxon>
        <taxon>Psylloidea</taxon>
        <taxon>Psyllidae</taxon>
        <taxon>Diaphorininae</taxon>
        <taxon>Diaphorina</taxon>
    </lineage>
</organism>
<keyword evidence="4" id="KW-1185">Reference proteome</keyword>
<evidence type="ECO:0000313" key="4">
    <source>
        <dbReference type="Proteomes" id="UP000079169"/>
    </source>
</evidence>
<sequence>MTSIDEDFKKAVEDVKTLTKRPTDEELLEIYALFKQATEGDNTTARPSMFNLKAKYKWECWTKLKGTSSDQAKQDYVKKVQELLAKYQ</sequence>
<dbReference type="STRING" id="121845.A0A1S3D2E1"/>
<dbReference type="InterPro" id="IPR000582">
    <property type="entry name" value="Acyl-CoA-binding_protein"/>
</dbReference>
<dbReference type="PANTHER" id="PTHR23310">
    <property type="entry name" value="ACYL-COA-BINDING PROTEIN, ACBP"/>
    <property type="match status" value="1"/>
</dbReference>
<dbReference type="GO" id="GO:0000062">
    <property type="term" value="F:fatty-acyl-CoA binding"/>
    <property type="evidence" value="ECO:0007669"/>
    <property type="project" value="InterPro"/>
</dbReference>
<dbReference type="KEGG" id="dci:103510020"/>
<dbReference type="GO" id="GO:0006631">
    <property type="term" value="P:fatty acid metabolic process"/>
    <property type="evidence" value="ECO:0007669"/>
    <property type="project" value="TreeGrafter"/>
</dbReference>
<dbReference type="AlphaFoldDB" id="A0A1S3D2E1"/>
<dbReference type="InterPro" id="IPR035984">
    <property type="entry name" value="Acyl-CoA-binding_sf"/>
</dbReference>
<keyword evidence="2" id="KW-0446">Lipid-binding</keyword>
<evidence type="ECO:0000313" key="5">
    <source>
        <dbReference type="RefSeq" id="XP_008472877.1"/>
    </source>
</evidence>
<dbReference type="PRINTS" id="PR00689">
    <property type="entry name" value="ACOABINDINGP"/>
</dbReference>
<feature type="domain" description="ACB" evidence="3">
    <location>
        <begin position="4"/>
        <end position="88"/>
    </location>
</feature>
<reference evidence="5" key="1">
    <citation type="submission" date="2025-08" db="UniProtKB">
        <authorList>
            <consortium name="RefSeq"/>
        </authorList>
    </citation>
    <scope>IDENTIFICATION</scope>
</reference>
<dbReference type="GeneID" id="103510020"/>